<dbReference type="InterPro" id="IPR014752">
    <property type="entry name" value="Arrestin-like_C"/>
</dbReference>
<dbReference type="Gene3D" id="2.60.40.640">
    <property type="match status" value="1"/>
</dbReference>
<proteinExistence type="predicted"/>
<keyword evidence="2" id="KW-1185">Reference proteome</keyword>
<gene>
    <name evidence="1" type="ORF">PV10_08247</name>
</gene>
<sequence>MGVVKFTNHADQMIESLTLDFQGQSKVFLHHDMGTARPRNVSESYLFSRHADLHCDQGIQQKGNYFWPFAFRIPLFAAPRLLDSEFPEIFYPELPWRGDFVNEPFTAHPLPPSMQEMGRSMCSIQYKLAASLVYRLPASSKSKKMQASRTIPVQSLDMSSATSSGPGNAYVIHRHTFPEGKSSSSQHFLHLLPGFRGEQQSYTDVKICFSALLPKTLNLNVRQALSIPICCAMKKGPPDVSVVVPRAILEVHSAKISLFQHTRIRAGSHSNETVKRIFTRKGSCVIPITRSTSKATSNEEGEVDTTWVDLCNVIDLTVPTKSITPSFSTYNIARFHSLEVRFCLCLGGHKNRMVLRRVPIQVLPQTSGELAKRLNEGLEADDAHGCGLLGLQWRGREEARAALVYDGWTFMADVDDDLYPAFPPPAYAP</sequence>
<dbReference type="RefSeq" id="XP_016220151.1">
    <property type="nucleotide sequence ID" value="XM_016373240.1"/>
</dbReference>
<protein>
    <recommendedName>
        <fullName evidence="3">Arrestin-like N-terminal domain-containing protein</fullName>
    </recommendedName>
</protein>
<dbReference type="OMA" id="WPFAFRI"/>
<organism evidence="1 2">
    <name type="scientific">Exophiala mesophila</name>
    <name type="common">Black yeast-like fungus</name>
    <dbReference type="NCBI Taxonomy" id="212818"/>
    <lineage>
        <taxon>Eukaryota</taxon>
        <taxon>Fungi</taxon>
        <taxon>Dikarya</taxon>
        <taxon>Ascomycota</taxon>
        <taxon>Pezizomycotina</taxon>
        <taxon>Eurotiomycetes</taxon>
        <taxon>Chaetothyriomycetidae</taxon>
        <taxon>Chaetothyriales</taxon>
        <taxon>Herpotrichiellaceae</taxon>
        <taxon>Exophiala</taxon>
    </lineage>
</organism>
<dbReference type="Proteomes" id="UP000054302">
    <property type="component" value="Unassembled WGS sequence"/>
</dbReference>
<dbReference type="EMBL" id="KN847525">
    <property type="protein sequence ID" value="KIV88577.1"/>
    <property type="molecule type" value="Genomic_DNA"/>
</dbReference>
<dbReference type="AlphaFoldDB" id="A0A0D1Z1D8"/>
<accession>A0A0D1Z1D8</accession>
<name>A0A0D1Z1D8_EXOME</name>
<evidence type="ECO:0000313" key="1">
    <source>
        <dbReference type="EMBL" id="KIV88577.1"/>
    </source>
</evidence>
<dbReference type="OrthoDB" id="4120135at2759"/>
<dbReference type="HOGENOM" id="CLU_563992_0_0_1"/>
<dbReference type="VEuPathDB" id="FungiDB:PV10_08247"/>
<reference evidence="1 2" key="1">
    <citation type="submission" date="2015-01" db="EMBL/GenBank/DDBJ databases">
        <title>The Genome Sequence of Exophiala mesophila CBS40295.</title>
        <authorList>
            <consortium name="The Broad Institute Genomics Platform"/>
            <person name="Cuomo C."/>
            <person name="de Hoog S."/>
            <person name="Gorbushina A."/>
            <person name="Stielow B."/>
            <person name="Teixiera M."/>
            <person name="Abouelleil A."/>
            <person name="Chapman S.B."/>
            <person name="Priest M."/>
            <person name="Young S.K."/>
            <person name="Wortman J."/>
            <person name="Nusbaum C."/>
            <person name="Birren B."/>
        </authorList>
    </citation>
    <scope>NUCLEOTIDE SEQUENCE [LARGE SCALE GENOMIC DNA]</scope>
    <source>
        <strain evidence="1 2">CBS 40295</strain>
    </source>
</reference>
<evidence type="ECO:0000313" key="2">
    <source>
        <dbReference type="Proteomes" id="UP000054302"/>
    </source>
</evidence>
<evidence type="ECO:0008006" key="3">
    <source>
        <dbReference type="Google" id="ProtNLM"/>
    </source>
</evidence>
<dbReference type="GeneID" id="27326092"/>